<gene>
    <name evidence="11" type="ORF">PF001_g1690</name>
    <name evidence="9" type="ORF">PF002_g2165</name>
    <name evidence="8" type="ORF">PF004_g1580</name>
    <name evidence="7" type="ORF">PF005_g1899</name>
    <name evidence="6" type="ORF">PF006_g10752</name>
    <name evidence="5" type="ORF">PF007_g2016</name>
    <name evidence="10" type="ORF">PF008_g18794</name>
    <name evidence="2" type="ORF">PF009_g2023</name>
    <name evidence="4" type="ORF">PF010_g18535</name>
    <name evidence="3" type="ORF">PF011_g1922</name>
</gene>
<dbReference type="EMBL" id="QXFY01001459">
    <property type="protein sequence ID" value="KAE9317241.1"/>
    <property type="molecule type" value="Genomic_DNA"/>
</dbReference>
<accession>A0A6A3ZFD4</accession>
<dbReference type="Proteomes" id="UP000433483">
    <property type="component" value="Unassembled WGS sequence"/>
</dbReference>
<dbReference type="EMBL" id="QXGA01000551">
    <property type="protein sequence ID" value="KAE9144310.1"/>
    <property type="molecule type" value="Genomic_DNA"/>
</dbReference>
<evidence type="ECO:0000313" key="10">
    <source>
        <dbReference type="EMBL" id="KAE9317241.1"/>
    </source>
</evidence>
<evidence type="ECO:0000313" key="6">
    <source>
        <dbReference type="EMBL" id="KAE9144310.1"/>
    </source>
</evidence>
<dbReference type="Proteomes" id="UP000476176">
    <property type="component" value="Unassembled WGS sequence"/>
</dbReference>
<keyword evidence="1" id="KW-0732">Signal</keyword>
<dbReference type="EMBL" id="QXGC01000039">
    <property type="protein sequence ID" value="KAE9253306.1"/>
    <property type="molecule type" value="Genomic_DNA"/>
</dbReference>
<evidence type="ECO:0000313" key="13">
    <source>
        <dbReference type="Proteomes" id="UP000433483"/>
    </source>
</evidence>
<organism evidence="7 13">
    <name type="scientific">Phytophthora fragariae</name>
    <dbReference type="NCBI Taxonomy" id="53985"/>
    <lineage>
        <taxon>Eukaryota</taxon>
        <taxon>Sar</taxon>
        <taxon>Stramenopiles</taxon>
        <taxon>Oomycota</taxon>
        <taxon>Peronosporomycetes</taxon>
        <taxon>Peronosporales</taxon>
        <taxon>Peronosporaceae</taxon>
        <taxon>Phytophthora</taxon>
    </lineage>
</organism>
<dbReference type="EMBL" id="QXFX01001420">
    <property type="protein sequence ID" value="KAE9090579.1"/>
    <property type="molecule type" value="Genomic_DNA"/>
</dbReference>
<evidence type="ECO:0000313" key="19">
    <source>
        <dbReference type="Proteomes" id="UP000476176"/>
    </source>
</evidence>
<feature type="signal peptide" evidence="1">
    <location>
        <begin position="1"/>
        <end position="18"/>
    </location>
</feature>
<name>A0A6A3ZFD4_9STRA</name>
<dbReference type="Proteomes" id="UP000488956">
    <property type="component" value="Unassembled WGS sequence"/>
</dbReference>
<evidence type="ECO:0000313" key="21">
    <source>
        <dbReference type="Proteomes" id="UP000488956"/>
    </source>
</evidence>
<evidence type="ECO:0000313" key="16">
    <source>
        <dbReference type="Proteomes" id="UP000440732"/>
    </source>
</evidence>
<dbReference type="EMBL" id="QXGD01000054">
    <property type="protein sequence ID" value="KAE9255812.1"/>
    <property type="molecule type" value="Genomic_DNA"/>
</dbReference>
<dbReference type="EMBL" id="QXFW01000055">
    <property type="protein sequence ID" value="KAE9027743.1"/>
    <property type="molecule type" value="Genomic_DNA"/>
</dbReference>
<protein>
    <recommendedName>
        <fullName evidence="22">Secreted protein</fullName>
    </recommendedName>
</protein>
<dbReference type="Proteomes" id="UP000429523">
    <property type="component" value="Unassembled WGS sequence"/>
</dbReference>
<evidence type="ECO:0000313" key="5">
    <source>
        <dbReference type="EMBL" id="KAE9136863.1"/>
    </source>
</evidence>
<dbReference type="EMBL" id="QXGB01000048">
    <property type="protein sequence ID" value="KAE9234384.1"/>
    <property type="molecule type" value="Genomic_DNA"/>
</dbReference>
<dbReference type="EMBL" id="QXFZ01000052">
    <property type="protein sequence ID" value="KAE9136863.1"/>
    <property type="molecule type" value="Genomic_DNA"/>
</dbReference>
<evidence type="ECO:0000313" key="9">
    <source>
        <dbReference type="EMBL" id="KAE9255812.1"/>
    </source>
</evidence>
<evidence type="ECO:0000313" key="3">
    <source>
        <dbReference type="EMBL" id="KAE9027743.1"/>
    </source>
</evidence>
<dbReference type="Proteomes" id="UP000486351">
    <property type="component" value="Unassembled WGS sequence"/>
</dbReference>
<dbReference type="EMBL" id="QXGF01000050">
    <property type="protein sequence ID" value="KAE8948406.1"/>
    <property type="molecule type" value="Genomic_DNA"/>
</dbReference>
<dbReference type="Proteomes" id="UP000437068">
    <property type="component" value="Unassembled WGS sequence"/>
</dbReference>
<dbReference type="Proteomes" id="UP000440367">
    <property type="component" value="Unassembled WGS sequence"/>
</dbReference>
<evidence type="ECO:0000313" key="20">
    <source>
        <dbReference type="Proteomes" id="UP000486351"/>
    </source>
</evidence>
<evidence type="ECO:0000313" key="2">
    <source>
        <dbReference type="EMBL" id="KAE8948406.1"/>
    </source>
</evidence>
<evidence type="ECO:0000313" key="15">
    <source>
        <dbReference type="Proteomes" id="UP000440367"/>
    </source>
</evidence>
<dbReference type="AlphaFoldDB" id="A0A6A3ZFD4"/>
<dbReference type="EMBL" id="QXGE01000042">
    <property type="protein sequence ID" value="KAE9327908.1"/>
    <property type="molecule type" value="Genomic_DNA"/>
</dbReference>
<feature type="chain" id="PRO_5036166878" description="Secreted protein" evidence="1">
    <location>
        <begin position="19"/>
        <end position="82"/>
    </location>
</feature>
<evidence type="ECO:0000313" key="7">
    <source>
        <dbReference type="EMBL" id="KAE9234384.1"/>
    </source>
</evidence>
<evidence type="ECO:0000313" key="18">
    <source>
        <dbReference type="Proteomes" id="UP000460718"/>
    </source>
</evidence>
<reference evidence="12 13" key="1">
    <citation type="submission" date="2018-08" db="EMBL/GenBank/DDBJ databases">
        <title>Genomic investigation of the strawberry pathogen Phytophthora fragariae indicates pathogenicity is determined by transcriptional variation in three key races.</title>
        <authorList>
            <person name="Adams T.M."/>
            <person name="Armitage A.D."/>
            <person name="Sobczyk M.K."/>
            <person name="Bates H.J."/>
            <person name="Dunwell J.M."/>
            <person name="Nellist C.F."/>
            <person name="Harrison R.J."/>
        </authorList>
    </citation>
    <scope>NUCLEOTIDE SEQUENCE [LARGE SCALE GENOMIC DNA]</scope>
    <source>
        <strain evidence="11 14">A4</strain>
        <strain evidence="9 15">BC-1</strain>
        <strain evidence="8 19">BC-23</strain>
        <strain evidence="7 13">NOV-27</strain>
        <strain evidence="6 16">NOV-5</strain>
        <strain evidence="5 17">NOV-71</strain>
        <strain evidence="10 20">NOV-77</strain>
        <strain evidence="2 12">NOV-9</strain>
        <strain evidence="4 21">ONT-3</strain>
        <strain evidence="3 18">SCRP245</strain>
    </source>
</reference>
<evidence type="ECO:0000313" key="4">
    <source>
        <dbReference type="EMBL" id="KAE9090579.1"/>
    </source>
</evidence>
<evidence type="ECO:0000313" key="17">
    <source>
        <dbReference type="Proteomes" id="UP000441208"/>
    </source>
</evidence>
<comment type="caution">
    <text evidence="7">The sequence shown here is derived from an EMBL/GenBank/DDBJ whole genome shotgun (WGS) entry which is preliminary data.</text>
</comment>
<evidence type="ECO:0000313" key="14">
    <source>
        <dbReference type="Proteomes" id="UP000437068"/>
    </source>
</evidence>
<dbReference type="Proteomes" id="UP000441208">
    <property type="component" value="Unassembled WGS sequence"/>
</dbReference>
<dbReference type="Proteomes" id="UP000440732">
    <property type="component" value="Unassembled WGS sequence"/>
</dbReference>
<evidence type="ECO:0000313" key="12">
    <source>
        <dbReference type="Proteomes" id="UP000429523"/>
    </source>
</evidence>
<evidence type="ECO:0000256" key="1">
    <source>
        <dbReference type="SAM" id="SignalP"/>
    </source>
</evidence>
<proteinExistence type="predicted"/>
<evidence type="ECO:0008006" key="22">
    <source>
        <dbReference type="Google" id="ProtNLM"/>
    </source>
</evidence>
<dbReference type="Proteomes" id="UP000460718">
    <property type="component" value="Unassembled WGS sequence"/>
</dbReference>
<sequence>MHTIICVLAACVLPVAFFARDSVDNGRFSLVECALSLCVWRTPIETWKVCNKKSCRICLYKKATTIATSSSGQRTNAGCVCE</sequence>
<keyword evidence="13" id="KW-1185">Reference proteome</keyword>
<evidence type="ECO:0000313" key="8">
    <source>
        <dbReference type="EMBL" id="KAE9253306.1"/>
    </source>
</evidence>
<evidence type="ECO:0000313" key="11">
    <source>
        <dbReference type="EMBL" id="KAE9327908.1"/>
    </source>
</evidence>